<dbReference type="Gene3D" id="3.30.110.30">
    <property type="entry name" value="C-terminal domain of ProRS"/>
    <property type="match status" value="1"/>
</dbReference>
<accession>A0AAW1RHR5</accession>
<dbReference type="InterPro" id="IPR002314">
    <property type="entry name" value="aa-tRNA-synt_IIb"/>
</dbReference>
<dbReference type="Pfam" id="PF03129">
    <property type="entry name" value="HGTP_anticodon"/>
    <property type="match status" value="1"/>
</dbReference>
<evidence type="ECO:0000256" key="7">
    <source>
        <dbReference type="ARBA" id="ARBA00047671"/>
    </source>
</evidence>
<dbReference type="InterPro" id="IPR045864">
    <property type="entry name" value="aa-tRNA-synth_II/BPL/LPL"/>
</dbReference>
<dbReference type="SUPFAM" id="SSF52954">
    <property type="entry name" value="Class II aaRS ABD-related"/>
    <property type="match status" value="1"/>
</dbReference>
<dbReference type="Pfam" id="PF09180">
    <property type="entry name" value="ProRS-C_1"/>
    <property type="match status" value="1"/>
</dbReference>
<dbReference type="CDD" id="cd00778">
    <property type="entry name" value="ProRS_core_arch_euk"/>
    <property type="match status" value="1"/>
</dbReference>
<dbReference type="GO" id="GO:0005524">
    <property type="term" value="F:ATP binding"/>
    <property type="evidence" value="ECO:0007669"/>
    <property type="project" value="UniProtKB-KW"/>
</dbReference>
<dbReference type="GO" id="GO:0005737">
    <property type="term" value="C:cytoplasm"/>
    <property type="evidence" value="ECO:0007669"/>
    <property type="project" value="InterPro"/>
</dbReference>
<keyword evidence="3" id="KW-0547">Nucleotide-binding</keyword>
<dbReference type="Gene3D" id="3.30.930.10">
    <property type="entry name" value="Bira Bifunctional Protein, Domain 2"/>
    <property type="match status" value="1"/>
</dbReference>
<dbReference type="SMART" id="SM00946">
    <property type="entry name" value="ProRS-C_1"/>
    <property type="match status" value="1"/>
</dbReference>
<evidence type="ECO:0000256" key="2">
    <source>
        <dbReference type="ARBA" id="ARBA00022598"/>
    </source>
</evidence>
<dbReference type="InterPro" id="IPR036621">
    <property type="entry name" value="Anticodon-bd_dom_sf"/>
</dbReference>
<dbReference type="PROSITE" id="PS50862">
    <property type="entry name" value="AA_TRNA_LIGASE_II"/>
    <property type="match status" value="1"/>
</dbReference>
<dbReference type="Proteomes" id="UP001438707">
    <property type="component" value="Unassembled WGS sequence"/>
</dbReference>
<dbReference type="EC" id="6.1.1.15" evidence="1"/>
<proteinExistence type="inferred from homology"/>
<evidence type="ECO:0000313" key="10">
    <source>
        <dbReference type="EMBL" id="KAK9833187.1"/>
    </source>
</evidence>
<dbReference type="PANTHER" id="PTHR43382:SF3">
    <property type="entry name" value="PROLINE--TRNA LIGASE, CHLOROPLASTIC_MITOCHONDRIAL"/>
    <property type="match status" value="1"/>
</dbReference>
<dbReference type="InterPro" id="IPR004499">
    <property type="entry name" value="Pro-tRNA-ligase_IIa_arc-type"/>
</dbReference>
<evidence type="ECO:0000313" key="11">
    <source>
        <dbReference type="Proteomes" id="UP001438707"/>
    </source>
</evidence>
<dbReference type="InterPro" id="IPR002316">
    <property type="entry name" value="Pro-tRNA-ligase_IIa"/>
</dbReference>
<evidence type="ECO:0000256" key="3">
    <source>
        <dbReference type="ARBA" id="ARBA00022741"/>
    </source>
</evidence>
<dbReference type="InterPro" id="IPR033721">
    <property type="entry name" value="ProRS_core_arch_euk"/>
</dbReference>
<dbReference type="FunFam" id="3.30.930.10:FF:000023">
    <property type="entry name" value="Proline--tRNA ligase"/>
    <property type="match status" value="1"/>
</dbReference>
<dbReference type="Gene3D" id="3.40.50.800">
    <property type="entry name" value="Anticodon-binding domain"/>
    <property type="match status" value="1"/>
</dbReference>
<feature type="region of interest" description="Disordered" evidence="8">
    <location>
        <begin position="51"/>
        <end position="95"/>
    </location>
</feature>
<evidence type="ECO:0000256" key="8">
    <source>
        <dbReference type="SAM" id="MobiDB-lite"/>
    </source>
</evidence>
<sequence>MALLPFTSAKHCRLSCSLLCGFRQSPTLCRTGLPLPWSCHTAMPRRTLRATCSAADSAHKSSANSSGQQQQKKKQQQEKGQQPQGKQVGGKAGVTPKSEDFSRWFLDVVKFGELADYGPVRGTMVIRPWGYALWEALQQYLDQRFKETGHSNAYFPMLIPRSFVDKEASHVEGFAPELAIVTQGGGKELEEPLVIRPTSETIVNHMFSQWIQGYRDLPLMLNQWANVVRWELRTRPFLRTSEFLWQEGHCAFATAEEAEQEARNMLGIYCDFSTQMAAIPVVAGRKSAAESFAGAVSTYTIEAMMSDRRALQAGTSHNLGQNFAKAFDTTFLNQNGERQYVHQVSFGMSTRMIGGVIGVHGDDNGLQLPPQMAPVQIIFIPILKKGSDEAAVIGAVDRLAAAAKAAGIRTKVDADQSKSPGFRFNYWELKGVPLRVELGPRDVEQGLCILARRDRPGKEGKNSISMDEKAFVRDVQQALQDVQACMYEAALAFREANVVDVDSYDQLQSTIADGKWARGPWAGSSTDEKQIKDTTSATLRCIPFEQPEGLPRPCLLTGTSASEVAIFAKAY</sequence>
<dbReference type="InterPro" id="IPR017449">
    <property type="entry name" value="Pro-tRNA_synth_II"/>
</dbReference>
<evidence type="ECO:0000256" key="6">
    <source>
        <dbReference type="ARBA" id="ARBA00029731"/>
    </source>
</evidence>
<keyword evidence="11" id="KW-1185">Reference proteome</keyword>
<dbReference type="HAMAP" id="MF_01571">
    <property type="entry name" value="Pro_tRNA_synth_type3"/>
    <property type="match status" value="1"/>
</dbReference>
<keyword evidence="5" id="KW-0030">Aminoacyl-tRNA synthetase</keyword>
<dbReference type="PRINTS" id="PR01046">
    <property type="entry name" value="TRNASYNTHPRO"/>
</dbReference>
<dbReference type="PANTHER" id="PTHR43382">
    <property type="entry name" value="PROLYL-TRNA SYNTHETASE"/>
    <property type="match status" value="1"/>
</dbReference>
<evidence type="ECO:0000256" key="4">
    <source>
        <dbReference type="ARBA" id="ARBA00022840"/>
    </source>
</evidence>
<feature type="domain" description="Aminoacyl-transfer RNA synthetases class-II family profile" evidence="9">
    <location>
        <begin position="121"/>
        <end position="369"/>
    </location>
</feature>
<dbReference type="EMBL" id="JALJOS010000011">
    <property type="protein sequence ID" value="KAK9833187.1"/>
    <property type="molecule type" value="Genomic_DNA"/>
</dbReference>
<evidence type="ECO:0000256" key="5">
    <source>
        <dbReference type="ARBA" id="ARBA00023146"/>
    </source>
</evidence>
<dbReference type="InterPro" id="IPR004154">
    <property type="entry name" value="Anticodon-bd"/>
</dbReference>
<gene>
    <name evidence="10" type="ORF">WJX74_009584</name>
</gene>
<comment type="caution">
    <text evidence="10">The sequence shown here is derived from an EMBL/GenBank/DDBJ whole genome shotgun (WGS) entry which is preliminary data.</text>
</comment>
<dbReference type="Pfam" id="PF00587">
    <property type="entry name" value="tRNA-synt_2b"/>
    <property type="match status" value="1"/>
</dbReference>
<dbReference type="GO" id="GO:0004827">
    <property type="term" value="F:proline-tRNA ligase activity"/>
    <property type="evidence" value="ECO:0007669"/>
    <property type="project" value="UniProtKB-EC"/>
</dbReference>
<protein>
    <recommendedName>
        <fullName evidence="1">proline--tRNA ligase</fullName>
        <ecNumber evidence="1">6.1.1.15</ecNumber>
    </recommendedName>
    <alternativeName>
        <fullName evidence="6">Prolyl-tRNA synthetase</fullName>
    </alternativeName>
</protein>
<dbReference type="InterPro" id="IPR006195">
    <property type="entry name" value="aa-tRNA-synth_II"/>
</dbReference>
<keyword evidence="2" id="KW-0436">Ligase</keyword>
<name>A0AAW1RHR5_9CHLO</name>
<organism evidence="10 11">
    <name type="scientific">Apatococcus lobatus</name>
    <dbReference type="NCBI Taxonomy" id="904363"/>
    <lineage>
        <taxon>Eukaryota</taxon>
        <taxon>Viridiplantae</taxon>
        <taxon>Chlorophyta</taxon>
        <taxon>core chlorophytes</taxon>
        <taxon>Trebouxiophyceae</taxon>
        <taxon>Chlorellales</taxon>
        <taxon>Chlorellaceae</taxon>
        <taxon>Apatococcus</taxon>
    </lineage>
</organism>
<dbReference type="SUPFAM" id="SSF55681">
    <property type="entry name" value="Class II aaRS and biotin synthetases"/>
    <property type="match status" value="1"/>
</dbReference>
<keyword evidence="4" id="KW-0067">ATP-binding</keyword>
<evidence type="ECO:0000256" key="1">
    <source>
        <dbReference type="ARBA" id="ARBA00012831"/>
    </source>
</evidence>
<dbReference type="AlphaFoldDB" id="A0AAW1RHR5"/>
<reference evidence="10 11" key="1">
    <citation type="journal article" date="2024" name="Nat. Commun.">
        <title>Phylogenomics reveals the evolutionary origins of lichenization in chlorophyte algae.</title>
        <authorList>
            <person name="Puginier C."/>
            <person name="Libourel C."/>
            <person name="Otte J."/>
            <person name="Skaloud P."/>
            <person name="Haon M."/>
            <person name="Grisel S."/>
            <person name="Petersen M."/>
            <person name="Berrin J.G."/>
            <person name="Delaux P.M."/>
            <person name="Dal Grande F."/>
            <person name="Keller J."/>
        </authorList>
    </citation>
    <scope>NUCLEOTIDE SEQUENCE [LARGE SCALE GENOMIC DNA]</scope>
    <source>
        <strain evidence="10 11">SAG 2145</strain>
    </source>
</reference>
<dbReference type="SUPFAM" id="SSF64586">
    <property type="entry name" value="C-terminal domain of ProRS"/>
    <property type="match status" value="1"/>
</dbReference>
<dbReference type="GO" id="GO:0006433">
    <property type="term" value="P:prolyl-tRNA aminoacylation"/>
    <property type="evidence" value="ECO:0007669"/>
    <property type="project" value="InterPro"/>
</dbReference>
<evidence type="ECO:0000259" key="9">
    <source>
        <dbReference type="PROSITE" id="PS50862"/>
    </source>
</evidence>
<dbReference type="NCBIfam" id="TIGR00408">
    <property type="entry name" value="proS_fam_I"/>
    <property type="match status" value="1"/>
</dbReference>
<dbReference type="GO" id="GO:0017101">
    <property type="term" value="C:aminoacyl-tRNA synthetase multienzyme complex"/>
    <property type="evidence" value="ECO:0007669"/>
    <property type="project" value="TreeGrafter"/>
</dbReference>
<dbReference type="InterPro" id="IPR016061">
    <property type="entry name" value="Pro-tRNA_ligase_II_C"/>
</dbReference>
<comment type="catalytic activity">
    <reaction evidence="7">
        <text>tRNA(Pro) + L-proline + ATP = L-prolyl-tRNA(Pro) + AMP + diphosphate</text>
        <dbReference type="Rhea" id="RHEA:14305"/>
        <dbReference type="Rhea" id="RHEA-COMP:9700"/>
        <dbReference type="Rhea" id="RHEA-COMP:9702"/>
        <dbReference type="ChEBI" id="CHEBI:30616"/>
        <dbReference type="ChEBI" id="CHEBI:33019"/>
        <dbReference type="ChEBI" id="CHEBI:60039"/>
        <dbReference type="ChEBI" id="CHEBI:78442"/>
        <dbReference type="ChEBI" id="CHEBI:78532"/>
        <dbReference type="ChEBI" id="CHEBI:456215"/>
        <dbReference type="EC" id="6.1.1.15"/>
    </reaction>
</comment>